<gene>
    <name evidence="1" type="ORF">THRCLA_01810</name>
</gene>
<dbReference type="AlphaFoldDB" id="A0A1W0A7B2"/>
<dbReference type="STRING" id="74557.A0A1W0A7B2"/>
<proteinExistence type="predicted"/>
<evidence type="ECO:0000313" key="1">
    <source>
        <dbReference type="EMBL" id="OQS06125.1"/>
    </source>
</evidence>
<dbReference type="EMBL" id="JNBS01000372">
    <property type="protein sequence ID" value="OQS06125.1"/>
    <property type="molecule type" value="Genomic_DNA"/>
</dbReference>
<organism evidence="1 2">
    <name type="scientific">Thraustotheca clavata</name>
    <dbReference type="NCBI Taxonomy" id="74557"/>
    <lineage>
        <taxon>Eukaryota</taxon>
        <taxon>Sar</taxon>
        <taxon>Stramenopiles</taxon>
        <taxon>Oomycota</taxon>
        <taxon>Saprolegniomycetes</taxon>
        <taxon>Saprolegniales</taxon>
        <taxon>Achlyaceae</taxon>
        <taxon>Thraustotheca</taxon>
    </lineage>
</organism>
<accession>A0A1W0A7B2</accession>
<name>A0A1W0A7B2_9STRA</name>
<evidence type="ECO:0008006" key="3">
    <source>
        <dbReference type="Google" id="ProtNLM"/>
    </source>
</evidence>
<evidence type="ECO:0000313" key="2">
    <source>
        <dbReference type="Proteomes" id="UP000243217"/>
    </source>
</evidence>
<sequence>MVKLWTFGACDGLNDWLSLRQRSHSTFAFWTRKQQCRVISLWSTYVAEQAIYNDMKTKSNAYRCKSLLLKVFHTWQSHNTHEKWISQAIEQAQDARNYRAKENCWQLWIYYRGYRRAKYQEKVIAALLYHTTLLKSTFLKWFCVAHTMKQARITLQSTTLRLQVLLQLSCFR</sequence>
<reference evidence="1 2" key="1">
    <citation type="journal article" date="2014" name="Genome Biol. Evol.">
        <title>The secreted proteins of Achlya hypogyna and Thraustotheca clavata identify the ancestral oomycete secretome and reveal gene acquisitions by horizontal gene transfer.</title>
        <authorList>
            <person name="Misner I."/>
            <person name="Blouin N."/>
            <person name="Leonard G."/>
            <person name="Richards T.A."/>
            <person name="Lane C.E."/>
        </authorList>
    </citation>
    <scope>NUCLEOTIDE SEQUENCE [LARGE SCALE GENOMIC DNA]</scope>
    <source>
        <strain evidence="1 2">ATCC 34112</strain>
    </source>
</reference>
<dbReference type="Proteomes" id="UP000243217">
    <property type="component" value="Unassembled WGS sequence"/>
</dbReference>
<protein>
    <recommendedName>
        <fullName evidence="3">Sfi1 spindle body domain-containing protein</fullName>
    </recommendedName>
</protein>
<comment type="caution">
    <text evidence="1">The sequence shown here is derived from an EMBL/GenBank/DDBJ whole genome shotgun (WGS) entry which is preliminary data.</text>
</comment>
<keyword evidence="2" id="KW-1185">Reference proteome</keyword>